<keyword evidence="4" id="KW-0547">Nucleotide-binding</keyword>
<evidence type="ECO:0000313" key="8">
    <source>
        <dbReference type="EMBL" id="KNC85292.1"/>
    </source>
</evidence>
<dbReference type="RefSeq" id="XP_014159194.1">
    <property type="nucleotide sequence ID" value="XM_014303719.1"/>
</dbReference>
<dbReference type="InterPro" id="IPR009000">
    <property type="entry name" value="Transl_B-barrel_sf"/>
</dbReference>
<proteinExistence type="inferred from homology"/>
<keyword evidence="5" id="KW-0342">GTP-binding</keyword>
<dbReference type="FunFam" id="2.40.30.10:FF:000020">
    <property type="entry name" value="Translation elongation factor EF-1"/>
    <property type="match status" value="1"/>
</dbReference>
<evidence type="ECO:0000259" key="7">
    <source>
        <dbReference type="PROSITE" id="PS51722"/>
    </source>
</evidence>
<organism evidence="8 9">
    <name type="scientific">Sphaeroforma arctica JP610</name>
    <dbReference type="NCBI Taxonomy" id="667725"/>
    <lineage>
        <taxon>Eukaryota</taxon>
        <taxon>Ichthyosporea</taxon>
        <taxon>Ichthyophonida</taxon>
        <taxon>Sphaeroforma</taxon>
    </lineage>
</organism>
<dbReference type="Pfam" id="PF00009">
    <property type="entry name" value="GTP_EFTU"/>
    <property type="match status" value="1"/>
</dbReference>
<dbReference type="Pfam" id="PF03144">
    <property type="entry name" value="GTP_EFTU_D2"/>
    <property type="match status" value="1"/>
</dbReference>
<sequence>MAQEQTADSWEDNLIDETQNMNMQGQRENQQHYQQRQQQGGFNPNVQSFNPGAGTFVPGGVYQPPQQQYYQPQQGYDQGQYNQYQGNNQYQGQGNNQQYNLQYNSNQQYNQGGRGGYQGGSQRGGRGGYYGSRPPQQQQYQQQPPQQQHQEPVQYREPQEQPRQPAPEKALAPPKQDKPDQQESKPVAKKEDKKESNPAVISTSSTKDDKKEDKKEEKKEEKESKKSGPTSGPAHNLQSSSATDKPKKAIRQDLGIEHLNLVFIGHVDAGKSTIGGQIMFITGGVDARTLEKYEKEAAEANRGTWYLAWCIDTNQEERDKGKTVEVGRANFMTEKKKFTVLDAPGHKSFVPNMISGAAQADIAILVVSARKGEFEAGFDRSGQTREHAMLAKTAGVKHLVVLVNKMDDPSVGWDVERYKQICRDISPFLKKCGYSPKMVHFMPASGLTGLNIKEPIPAGQFDFYKGPPLLQYLDDLPSIERLNEWFVRMPINERFKDMGTLVMGKLESGVIEKGDKLVLMPNKIDVEVTEIYDDEGEVDFASAGSNIRIKLKGVEESDITIGHVLCAPESLCPVVSEFDAQIVLLDVEHIVAAGFDCVAHVHATVEEVRFKALIATIDRKTGKIDQKKPRFAKQDQIIVARLECTTGVLCMELFKTLPQMGRFTLRDKGKTIAIGKIMKLIA</sequence>
<comment type="similarity">
    <text evidence="2">Belongs to the TRAFAC class translation factor GTPase superfamily. Classic translation factor GTPase family. EF-Tu/EF-1A subfamily.</text>
</comment>
<accession>A0A0L0G8C6</accession>
<feature type="compositionally biased region" description="Low complexity" evidence="6">
    <location>
        <begin position="58"/>
        <end position="111"/>
    </location>
</feature>
<keyword evidence="3" id="KW-0963">Cytoplasm</keyword>
<protein>
    <recommendedName>
        <fullName evidence="7">Tr-type G domain-containing protein</fullName>
    </recommendedName>
</protein>
<dbReference type="Proteomes" id="UP000054560">
    <property type="component" value="Unassembled WGS sequence"/>
</dbReference>
<feature type="compositionally biased region" description="Gly residues" evidence="6">
    <location>
        <begin position="112"/>
        <end position="130"/>
    </location>
</feature>
<dbReference type="STRING" id="667725.A0A0L0G8C6"/>
<dbReference type="InterPro" id="IPR050100">
    <property type="entry name" value="TRAFAC_GTPase_members"/>
</dbReference>
<evidence type="ECO:0000256" key="1">
    <source>
        <dbReference type="ARBA" id="ARBA00004496"/>
    </source>
</evidence>
<dbReference type="InterPro" id="IPR027417">
    <property type="entry name" value="P-loop_NTPase"/>
</dbReference>
<evidence type="ECO:0000313" key="9">
    <source>
        <dbReference type="Proteomes" id="UP000054560"/>
    </source>
</evidence>
<dbReference type="InterPro" id="IPR054696">
    <property type="entry name" value="GTP-eEF1A_C"/>
</dbReference>
<comment type="subcellular location">
    <subcellularLocation>
        <location evidence="1">Cytoplasm</location>
    </subcellularLocation>
</comment>
<feature type="compositionally biased region" description="Basic and acidic residues" evidence="6">
    <location>
        <begin position="206"/>
        <end position="226"/>
    </location>
</feature>
<evidence type="ECO:0000256" key="3">
    <source>
        <dbReference type="ARBA" id="ARBA00022490"/>
    </source>
</evidence>
<dbReference type="GO" id="GO:0005525">
    <property type="term" value="F:GTP binding"/>
    <property type="evidence" value="ECO:0007669"/>
    <property type="project" value="UniProtKB-KW"/>
</dbReference>
<dbReference type="CDD" id="cd04089">
    <property type="entry name" value="eRF3_II"/>
    <property type="match status" value="1"/>
</dbReference>
<dbReference type="CDD" id="cd01883">
    <property type="entry name" value="EF1_alpha"/>
    <property type="match status" value="1"/>
</dbReference>
<dbReference type="Pfam" id="PF22594">
    <property type="entry name" value="GTP-eEF1A_C"/>
    <property type="match status" value="1"/>
</dbReference>
<evidence type="ECO:0000256" key="2">
    <source>
        <dbReference type="ARBA" id="ARBA00007249"/>
    </source>
</evidence>
<dbReference type="SUPFAM" id="SSF52540">
    <property type="entry name" value="P-loop containing nucleoside triphosphate hydrolases"/>
    <property type="match status" value="1"/>
</dbReference>
<reference evidence="8 9" key="1">
    <citation type="submission" date="2011-02" db="EMBL/GenBank/DDBJ databases">
        <title>The Genome Sequence of Sphaeroforma arctica JP610.</title>
        <authorList>
            <consortium name="The Broad Institute Genome Sequencing Platform"/>
            <person name="Russ C."/>
            <person name="Cuomo C."/>
            <person name="Young S.K."/>
            <person name="Zeng Q."/>
            <person name="Gargeya S."/>
            <person name="Alvarado L."/>
            <person name="Berlin A."/>
            <person name="Chapman S.B."/>
            <person name="Chen Z."/>
            <person name="Freedman E."/>
            <person name="Gellesch M."/>
            <person name="Goldberg J."/>
            <person name="Griggs A."/>
            <person name="Gujja S."/>
            <person name="Heilman E."/>
            <person name="Heiman D."/>
            <person name="Howarth C."/>
            <person name="Mehta T."/>
            <person name="Neiman D."/>
            <person name="Pearson M."/>
            <person name="Roberts A."/>
            <person name="Saif S."/>
            <person name="Shea T."/>
            <person name="Shenoy N."/>
            <person name="Sisk P."/>
            <person name="Stolte C."/>
            <person name="Sykes S."/>
            <person name="White J."/>
            <person name="Yandava C."/>
            <person name="Burger G."/>
            <person name="Gray M.W."/>
            <person name="Holland P.W.H."/>
            <person name="King N."/>
            <person name="Lang F.B.F."/>
            <person name="Roger A.J."/>
            <person name="Ruiz-Trillo I."/>
            <person name="Haas B."/>
            <person name="Nusbaum C."/>
            <person name="Birren B."/>
        </authorList>
    </citation>
    <scope>NUCLEOTIDE SEQUENCE [LARGE SCALE GENOMIC DNA]</scope>
    <source>
        <strain evidence="8 9">JP610</strain>
    </source>
</reference>
<dbReference type="EMBL" id="KQ241710">
    <property type="protein sequence ID" value="KNC85292.1"/>
    <property type="molecule type" value="Genomic_DNA"/>
</dbReference>
<dbReference type="GeneID" id="25903019"/>
<dbReference type="eggNOG" id="KOG0459">
    <property type="taxonomic scope" value="Eukaryota"/>
</dbReference>
<dbReference type="PROSITE" id="PS51722">
    <property type="entry name" value="G_TR_2"/>
    <property type="match status" value="1"/>
</dbReference>
<feature type="region of interest" description="Disordered" evidence="6">
    <location>
        <begin position="1"/>
        <end position="247"/>
    </location>
</feature>
<feature type="compositionally biased region" description="Low complexity" evidence="6">
    <location>
        <begin position="131"/>
        <end position="156"/>
    </location>
</feature>
<feature type="compositionally biased region" description="Low complexity" evidence="6">
    <location>
        <begin position="24"/>
        <end position="41"/>
    </location>
</feature>
<dbReference type="OrthoDB" id="342024at2759"/>
<evidence type="ECO:0000256" key="4">
    <source>
        <dbReference type="ARBA" id="ARBA00022741"/>
    </source>
</evidence>
<dbReference type="AlphaFoldDB" id="A0A0L0G8C6"/>
<dbReference type="PRINTS" id="PR00315">
    <property type="entry name" value="ELONGATNFCT"/>
</dbReference>
<gene>
    <name evidence="8" type="ORF">SARC_02515</name>
</gene>
<dbReference type="Gene3D" id="2.40.30.10">
    <property type="entry name" value="Translation factors"/>
    <property type="match status" value="2"/>
</dbReference>
<dbReference type="Gene3D" id="3.40.50.300">
    <property type="entry name" value="P-loop containing nucleotide triphosphate hydrolases"/>
    <property type="match status" value="1"/>
</dbReference>
<dbReference type="InterPro" id="IPR009001">
    <property type="entry name" value="Transl_elong_EF1A/Init_IF2_C"/>
</dbReference>
<keyword evidence="9" id="KW-1185">Reference proteome</keyword>
<dbReference type="SUPFAM" id="SSF50465">
    <property type="entry name" value="EF-Tu/eEF-1alpha/eIF2-gamma C-terminal domain"/>
    <property type="match status" value="1"/>
</dbReference>
<evidence type="ECO:0000256" key="5">
    <source>
        <dbReference type="ARBA" id="ARBA00023134"/>
    </source>
</evidence>
<feature type="domain" description="Tr-type G" evidence="7">
    <location>
        <begin position="256"/>
        <end position="483"/>
    </location>
</feature>
<dbReference type="PROSITE" id="PS00301">
    <property type="entry name" value="G_TR_1"/>
    <property type="match status" value="1"/>
</dbReference>
<dbReference type="SUPFAM" id="SSF50447">
    <property type="entry name" value="Translation proteins"/>
    <property type="match status" value="1"/>
</dbReference>
<dbReference type="CDD" id="cd03704">
    <property type="entry name" value="eRF3_C_III"/>
    <property type="match status" value="1"/>
</dbReference>
<dbReference type="GO" id="GO:0003924">
    <property type="term" value="F:GTPase activity"/>
    <property type="evidence" value="ECO:0007669"/>
    <property type="project" value="InterPro"/>
</dbReference>
<name>A0A0L0G8C6_9EUKA</name>
<dbReference type="InterPro" id="IPR031157">
    <property type="entry name" value="G_TR_CS"/>
</dbReference>
<dbReference type="GO" id="GO:0005737">
    <property type="term" value="C:cytoplasm"/>
    <property type="evidence" value="ECO:0007669"/>
    <property type="project" value="UniProtKB-SubCell"/>
</dbReference>
<dbReference type="InterPro" id="IPR000795">
    <property type="entry name" value="T_Tr_GTP-bd_dom"/>
</dbReference>
<dbReference type="PANTHER" id="PTHR23115">
    <property type="entry name" value="TRANSLATION FACTOR"/>
    <property type="match status" value="1"/>
</dbReference>
<evidence type="ECO:0000256" key="6">
    <source>
        <dbReference type="SAM" id="MobiDB-lite"/>
    </source>
</evidence>
<dbReference type="FunFam" id="3.40.50.300:FF:001202">
    <property type="entry name" value="Translation elongation factor EF-1 subunit alpha"/>
    <property type="match status" value="1"/>
</dbReference>
<dbReference type="InterPro" id="IPR004161">
    <property type="entry name" value="EFTu-like_2"/>
</dbReference>
<feature type="compositionally biased region" description="Basic and acidic residues" evidence="6">
    <location>
        <begin position="175"/>
        <end position="196"/>
    </location>
</feature>